<dbReference type="InterPro" id="IPR024388">
    <property type="entry name" value="Ribosomal_mL58"/>
</dbReference>
<dbReference type="RefSeq" id="XP_035318670.1">
    <property type="nucleotide sequence ID" value="XM_035465405.1"/>
</dbReference>
<dbReference type="AlphaFoldDB" id="A0A9P5CY55"/>
<comment type="caution">
    <text evidence="1">The sequence shown here is derived from an EMBL/GenBank/DDBJ whole genome shotgun (WGS) entry which is preliminary data.</text>
</comment>
<protein>
    <submittedName>
        <fullName evidence="1">Neugrin</fullName>
    </submittedName>
</protein>
<dbReference type="OrthoDB" id="6021263at2759"/>
<dbReference type="PANTHER" id="PTHR28266">
    <property type="entry name" value="54S RIBOSOMAL PROTEIN L20, MITOCHONDRIAL"/>
    <property type="match status" value="1"/>
</dbReference>
<dbReference type="GO" id="GO:0003735">
    <property type="term" value="F:structural constituent of ribosome"/>
    <property type="evidence" value="ECO:0007669"/>
    <property type="project" value="TreeGrafter"/>
</dbReference>
<dbReference type="GO" id="GO:0005762">
    <property type="term" value="C:mitochondrial large ribosomal subunit"/>
    <property type="evidence" value="ECO:0007669"/>
    <property type="project" value="TreeGrafter"/>
</dbReference>
<dbReference type="PANTHER" id="PTHR28266:SF1">
    <property type="entry name" value="LARGE RIBOSOMAL SUBUNIT PROTEIN ML58"/>
    <property type="match status" value="1"/>
</dbReference>
<reference evidence="1" key="1">
    <citation type="submission" date="2020-03" db="EMBL/GenBank/DDBJ databases">
        <title>Site-based positive gene gene selection in Geosmithia morbida across the United States reveals a broad range of putative effectors and factors for local host and environmental adapation.</title>
        <authorList>
            <person name="Onufrak A."/>
            <person name="Murdoch R.W."/>
            <person name="Gazis R."/>
            <person name="Huff M."/>
            <person name="Staton M."/>
            <person name="Klingeman W."/>
            <person name="Hadziabdic D."/>
        </authorList>
    </citation>
    <scope>NUCLEOTIDE SEQUENCE</scope>
    <source>
        <strain evidence="1">1262</strain>
    </source>
</reference>
<sequence length="219" mass="24933">MDMQRLFRPATGLLAGARCQATMMVSSTLAPLTTVRGHKTTARTKRSLKMAPHDSFLPDRTPDAPTGNSIIYNPPSSEASPLYTPFLFLPPNDPRRSAIVRMRAGTTPPLVPESNDDSQTLPPAMRYPRRQARYNLTAKDMEEMRRLRNEDPITWSVNALARKFQCSTIIVRIAAPPPPGHLEWLRAKQQRRESRWGPIKAKAHEERKMRTEMMYRGEI</sequence>
<proteinExistence type="predicted"/>
<evidence type="ECO:0000313" key="1">
    <source>
        <dbReference type="EMBL" id="KAF4120018.1"/>
    </source>
</evidence>
<dbReference type="Proteomes" id="UP000749293">
    <property type="component" value="Unassembled WGS sequence"/>
</dbReference>
<organism evidence="1 2">
    <name type="scientific">Geosmithia morbida</name>
    <dbReference type="NCBI Taxonomy" id="1094350"/>
    <lineage>
        <taxon>Eukaryota</taxon>
        <taxon>Fungi</taxon>
        <taxon>Dikarya</taxon>
        <taxon>Ascomycota</taxon>
        <taxon>Pezizomycotina</taxon>
        <taxon>Sordariomycetes</taxon>
        <taxon>Hypocreomycetidae</taxon>
        <taxon>Hypocreales</taxon>
        <taxon>Bionectriaceae</taxon>
        <taxon>Geosmithia</taxon>
    </lineage>
</organism>
<dbReference type="EMBL" id="JAANYQ010000019">
    <property type="protein sequence ID" value="KAF4120018.1"/>
    <property type="molecule type" value="Genomic_DNA"/>
</dbReference>
<keyword evidence="2" id="KW-1185">Reference proteome</keyword>
<dbReference type="Pfam" id="PF12824">
    <property type="entry name" value="MRP-L20"/>
    <property type="match status" value="1"/>
</dbReference>
<dbReference type="GeneID" id="55969657"/>
<evidence type="ECO:0000313" key="2">
    <source>
        <dbReference type="Proteomes" id="UP000749293"/>
    </source>
</evidence>
<name>A0A9P5CY55_9HYPO</name>
<accession>A0A9P5CY55</accession>
<gene>
    <name evidence="1" type="ORF">GMORB2_3429</name>
</gene>